<dbReference type="SUPFAM" id="SSF74650">
    <property type="entry name" value="Galactose mutarotase-like"/>
    <property type="match status" value="1"/>
</dbReference>
<dbReference type="AlphaFoldDB" id="A0A6N2S4T6"/>
<dbReference type="GO" id="GO:0030246">
    <property type="term" value="F:carbohydrate binding"/>
    <property type="evidence" value="ECO:0007669"/>
    <property type="project" value="InterPro"/>
</dbReference>
<dbReference type="GO" id="GO:0005975">
    <property type="term" value="P:carbohydrate metabolic process"/>
    <property type="evidence" value="ECO:0007669"/>
    <property type="project" value="InterPro"/>
</dbReference>
<dbReference type="GO" id="GO:0016853">
    <property type="term" value="F:isomerase activity"/>
    <property type="evidence" value="ECO:0007669"/>
    <property type="project" value="InterPro"/>
</dbReference>
<dbReference type="Gene3D" id="2.70.98.10">
    <property type="match status" value="1"/>
</dbReference>
<dbReference type="PANTHER" id="PTHR11122:SF13">
    <property type="entry name" value="GLUCOSE-6-PHOSPHATE 1-EPIMERASE"/>
    <property type="match status" value="1"/>
</dbReference>
<gene>
    <name evidence="1" type="ORF">AVLFYP127_01720</name>
</gene>
<proteinExistence type="predicted"/>
<protein>
    <submittedName>
        <fullName evidence="1">Aldose 1-epimerase</fullName>
    </submittedName>
</protein>
<sequence>MKINLKEKNMELTVNTYGAYIEKFTKEKKSIFFPKLLIKIKNELKTRGGMHPCLPNFGKSEIKKLDQHGFGRISFWDIEEKTENSVKLKLEGKGEYEKSIYYIKYKLIDSSLLVELEIINNSKENLPIAPGFHPYFYVDKNFKIKNLDLEKIDLEKTYFLKEKKANIESKYYNIDIENNNFQEFAIWTDFHGDYLCLEPCLNGPSFTKKINNPYILKAKEKFKENFTITIKEK</sequence>
<organism evidence="1">
    <name type="scientific">Anaerococcus vaginalis</name>
    <dbReference type="NCBI Taxonomy" id="33037"/>
    <lineage>
        <taxon>Bacteria</taxon>
        <taxon>Bacillati</taxon>
        <taxon>Bacillota</taxon>
        <taxon>Tissierellia</taxon>
        <taxon>Tissierellales</taxon>
        <taxon>Peptoniphilaceae</taxon>
        <taxon>Anaerococcus</taxon>
    </lineage>
</organism>
<dbReference type="Pfam" id="PF01263">
    <property type="entry name" value="Aldose_epim"/>
    <property type="match status" value="1"/>
</dbReference>
<evidence type="ECO:0000313" key="1">
    <source>
        <dbReference type="EMBL" id="VYS88357.1"/>
    </source>
</evidence>
<name>A0A6N2S4T6_9FIRM</name>
<accession>A0A6N2S4T6</accession>
<dbReference type="InterPro" id="IPR011013">
    <property type="entry name" value="Gal_mutarotase_sf_dom"/>
</dbReference>
<dbReference type="PANTHER" id="PTHR11122">
    <property type="entry name" value="APOSPORY-ASSOCIATED PROTEIN C-RELATED"/>
    <property type="match status" value="1"/>
</dbReference>
<reference evidence="1" key="1">
    <citation type="submission" date="2019-11" db="EMBL/GenBank/DDBJ databases">
        <authorList>
            <person name="Feng L."/>
        </authorList>
    </citation>
    <scope>NUCLEOTIDE SEQUENCE</scope>
    <source>
        <strain evidence="1">AvaginalisLFYP127</strain>
    </source>
</reference>
<dbReference type="EMBL" id="CACRSW010000009">
    <property type="protein sequence ID" value="VYS88357.1"/>
    <property type="molecule type" value="Genomic_DNA"/>
</dbReference>
<dbReference type="RefSeq" id="WP_156328725.1">
    <property type="nucleotide sequence ID" value="NZ_CACRSW010000009.1"/>
</dbReference>
<dbReference type="InterPro" id="IPR008183">
    <property type="entry name" value="Aldose_1/G6P_1-epimerase"/>
</dbReference>
<dbReference type="InterPro" id="IPR014718">
    <property type="entry name" value="GH-type_carb-bd"/>
</dbReference>